<dbReference type="Gene3D" id="1.10.443.20">
    <property type="entry name" value="Centromere DNA-binding protein complex CBF3 subunit, domain 2"/>
    <property type="match status" value="1"/>
</dbReference>
<evidence type="ECO:0008006" key="3">
    <source>
        <dbReference type="Google" id="ProtNLM"/>
    </source>
</evidence>
<dbReference type="EMBL" id="JAEPRB010000047">
    <property type="protein sequence ID" value="KAG2224197.1"/>
    <property type="molecule type" value="Genomic_DNA"/>
</dbReference>
<dbReference type="GO" id="GO:0003677">
    <property type="term" value="F:DNA binding"/>
    <property type="evidence" value="ECO:0007669"/>
    <property type="project" value="InterPro"/>
</dbReference>
<gene>
    <name evidence="1" type="ORF">INT45_001315</name>
</gene>
<keyword evidence="2" id="KW-1185">Reference proteome</keyword>
<dbReference type="AlphaFoldDB" id="A0A8H7VMB7"/>
<proteinExistence type="predicted"/>
<dbReference type="OrthoDB" id="2287507at2759"/>
<dbReference type="Proteomes" id="UP000646827">
    <property type="component" value="Unassembled WGS sequence"/>
</dbReference>
<organism evidence="1 2">
    <name type="scientific">Circinella minor</name>
    <dbReference type="NCBI Taxonomy" id="1195481"/>
    <lineage>
        <taxon>Eukaryota</taxon>
        <taxon>Fungi</taxon>
        <taxon>Fungi incertae sedis</taxon>
        <taxon>Mucoromycota</taxon>
        <taxon>Mucoromycotina</taxon>
        <taxon>Mucoromycetes</taxon>
        <taxon>Mucorales</taxon>
        <taxon>Lichtheimiaceae</taxon>
        <taxon>Circinella</taxon>
    </lineage>
</organism>
<reference evidence="1 2" key="1">
    <citation type="submission" date="2020-12" db="EMBL/GenBank/DDBJ databases">
        <title>Metabolic potential, ecology and presence of endohyphal bacteria is reflected in genomic diversity of Mucoromycotina.</title>
        <authorList>
            <person name="Muszewska A."/>
            <person name="Okrasinska A."/>
            <person name="Steczkiewicz K."/>
            <person name="Drgas O."/>
            <person name="Orlowska M."/>
            <person name="Perlinska-Lenart U."/>
            <person name="Aleksandrzak-Piekarczyk T."/>
            <person name="Szatraj K."/>
            <person name="Zielenkiewicz U."/>
            <person name="Pilsyk S."/>
            <person name="Malc E."/>
            <person name="Mieczkowski P."/>
            <person name="Kruszewska J.S."/>
            <person name="Biernat P."/>
            <person name="Pawlowska J."/>
        </authorList>
    </citation>
    <scope>NUCLEOTIDE SEQUENCE [LARGE SCALE GENOMIC DNA]</scope>
    <source>
        <strain evidence="1 2">CBS 142.35</strain>
    </source>
</reference>
<name>A0A8H7VMB7_9FUNG</name>
<protein>
    <recommendedName>
        <fullName evidence="3">Ndc10 domain-containing protein</fullName>
    </recommendedName>
</protein>
<evidence type="ECO:0000313" key="2">
    <source>
        <dbReference type="Proteomes" id="UP000646827"/>
    </source>
</evidence>
<accession>A0A8H7VMB7</accession>
<evidence type="ECO:0000313" key="1">
    <source>
        <dbReference type="EMBL" id="KAG2224197.1"/>
    </source>
</evidence>
<dbReference type="InterPro" id="IPR038279">
    <property type="entry name" value="Ndc10_dom2_sf"/>
</dbReference>
<comment type="caution">
    <text evidence="1">The sequence shown here is derived from an EMBL/GenBank/DDBJ whole genome shotgun (WGS) entry which is preliminary data.</text>
</comment>
<sequence length="128" mass="14673">MENWCQLKVIHDTDDGNDKTYKSATQNQLELAISKTTHTRFMKIAFNSAGLLLQKWVDLAGVPESQIRRMGQWNTDTMTHAYLDTLFLVSSCRVMAGFENDASYHLPRGIEEPWYFPLGRLLARSSCQ</sequence>